<dbReference type="Proteomes" id="UP000886884">
    <property type="component" value="Unassembled WGS sequence"/>
</dbReference>
<feature type="transmembrane region" description="Helical" evidence="2">
    <location>
        <begin position="54"/>
        <end position="77"/>
    </location>
</feature>
<evidence type="ECO:0000256" key="2">
    <source>
        <dbReference type="SAM" id="Phobius"/>
    </source>
</evidence>
<reference evidence="3" key="1">
    <citation type="submission" date="2020-10" db="EMBL/GenBank/DDBJ databases">
        <authorList>
            <person name="Gilroy R."/>
        </authorList>
    </citation>
    <scope>NUCLEOTIDE SEQUENCE</scope>
    <source>
        <strain evidence="3">CHK183-6373</strain>
    </source>
</reference>
<organism evidence="3 4">
    <name type="scientific">Candidatus Ornithocaccomicrobium faecavium</name>
    <dbReference type="NCBI Taxonomy" id="2840890"/>
    <lineage>
        <taxon>Bacteria</taxon>
        <taxon>Bacillati</taxon>
        <taxon>Bacillota</taxon>
        <taxon>Clostridia</taxon>
        <taxon>Candidatus Ornithocaccomicrobium</taxon>
    </lineage>
</organism>
<reference evidence="3" key="2">
    <citation type="journal article" date="2021" name="PeerJ">
        <title>Extensive microbial diversity within the chicken gut microbiome revealed by metagenomics and culture.</title>
        <authorList>
            <person name="Gilroy R."/>
            <person name="Ravi A."/>
            <person name="Getino M."/>
            <person name="Pursley I."/>
            <person name="Horton D.L."/>
            <person name="Alikhan N.F."/>
            <person name="Baker D."/>
            <person name="Gharbi K."/>
            <person name="Hall N."/>
            <person name="Watson M."/>
            <person name="Adriaenssens E.M."/>
            <person name="Foster-Nyarko E."/>
            <person name="Jarju S."/>
            <person name="Secka A."/>
            <person name="Antonio M."/>
            <person name="Oren A."/>
            <person name="Chaudhuri R.R."/>
            <person name="La Ragione R."/>
            <person name="Hildebrand F."/>
            <person name="Pallen M.J."/>
        </authorList>
    </citation>
    <scope>NUCLEOTIDE SEQUENCE</scope>
    <source>
        <strain evidence="3">CHK183-6373</strain>
    </source>
</reference>
<dbReference type="EMBL" id="DVOT01000213">
    <property type="protein sequence ID" value="HIV28633.1"/>
    <property type="molecule type" value="Genomic_DNA"/>
</dbReference>
<sequence length="150" mass="17003">MQRQSFIQYDSNRGSAAAANREDTRPWRVVVNPQIERERRRNQVTRRARRLSRALCAVACGILATGLVGQITMSVALNAQSKRQSELYGQIQSLQSRKYMEQVSIENLSQVGRIEQEAQKLGMVYPQDDQLRALFIQLPGETTQLADAQP</sequence>
<proteinExistence type="predicted"/>
<feature type="compositionally biased region" description="Polar residues" evidence="1">
    <location>
        <begin position="1"/>
        <end position="14"/>
    </location>
</feature>
<feature type="region of interest" description="Disordered" evidence="1">
    <location>
        <begin position="1"/>
        <end position="22"/>
    </location>
</feature>
<name>A0A9D1TDW7_9FIRM</name>
<gene>
    <name evidence="3" type="ORF">IAA64_11715</name>
</gene>
<keyword evidence="2" id="KW-0472">Membrane</keyword>
<evidence type="ECO:0000313" key="3">
    <source>
        <dbReference type="EMBL" id="HIV28633.1"/>
    </source>
</evidence>
<protein>
    <submittedName>
        <fullName evidence="3">Uncharacterized protein</fullName>
    </submittedName>
</protein>
<evidence type="ECO:0000256" key="1">
    <source>
        <dbReference type="SAM" id="MobiDB-lite"/>
    </source>
</evidence>
<accession>A0A9D1TDW7</accession>
<comment type="caution">
    <text evidence="3">The sequence shown here is derived from an EMBL/GenBank/DDBJ whole genome shotgun (WGS) entry which is preliminary data.</text>
</comment>
<evidence type="ECO:0000313" key="4">
    <source>
        <dbReference type="Proteomes" id="UP000886884"/>
    </source>
</evidence>
<dbReference type="AlphaFoldDB" id="A0A9D1TDW7"/>
<keyword evidence="2" id="KW-0812">Transmembrane</keyword>
<keyword evidence="2" id="KW-1133">Transmembrane helix</keyword>